<evidence type="ECO:0000313" key="3">
    <source>
        <dbReference type="Proteomes" id="UP000050416"/>
    </source>
</evidence>
<dbReference type="AlphaFoldDB" id="A0A0P7Z6H4"/>
<dbReference type="EMBL" id="LJZQ01000025">
    <property type="protein sequence ID" value="KPQ27649.1"/>
    <property type="molecule type" value="Genomic_DNA"/>
</dbReference>
<reference evidence="2 3" key="1">
    <citation type="submission" date="2015-09" db="EMBL/GenBank/DDBJ databases">
        <title>Identification and resolution of microdiversity through metagenomic sequencing of parallel consortia.</title>
        <authorList>
            <person name="Nelson W.C."/>
            <person name="Romine M.F."/>
            <person name="Lindemann S.R."/>
        </authorList>
    </citation>
    <scope>NUCLEOTIDE SEQUENCE [LARGE SCALE GENOMIC DNA]</scope>
    <source>
        <strain evidence="2">HL-55</strain>
    </source>
</reference>
<comment type="caution">
    <text evidence="2">The sequence shown here is derived from an EMBL/GenBank/DDBJ whole genome shotgun (WGS) entry which is preliminary data.</text>
</comment>
<gene>
    <name evidence="2" type="ORF">HLUCCX14_14160</name>
</gene>
<keyword evidence="1" id="KW-0175">Coiled coil</keyword>
<evidence type="ECO:0000313" key="2">
    <source>
        <dbReference type="EMBL" id="KPQ27649.1"/>
    </source>
</evidence>
<protein>
    <submittedName>
        <fullName evidence="2">PPE family</fullName>
    </submittedName>
</protein>
<accession>A0A0P7Z6H4</accession>
<proteinExistence type="predicted"/>
<dbReference type="Proteomes" id="UP000050416">
    <property type="component" value="Unassembled WGS sequence"/>
</dbReference>
<name>A0A0P7Z6H4_9GAMM</name>
<dbReference type="PATRIC" id="fig|1305731.5.peg.1308"/>
<dbReference type="OrthoDB" id="7066648at2"/>
<evidence type="ECO:0000256" key="1">
    <source>
        <dbReference type="SAM" id="Coils"/>
    </source>
</evidence>
<organism evidence="2 3">
    <name type="scientific">Marinobacter excellens HL-55</name>
    <dbReference type="NCBI Taxonomy" id="1305731"/>
    <lineage>
        <taxon>Bacteria</taxon>
        <taxon>Pseudomonadati</taxon>
        <taxon>Pseudomonadota</taxon>
        <taxon>Gammaproteobacteria</taxon>
        <taxon>Pseudomonadales</taxon>
        <taxon>Marinobacteraceae</taxon>
        <taxon>Marinobacter</taxon>
    </lineage>
</organism>
<feature type="coiled-coil region" evidence="1">
    <location>
        <begin position="19"/>
        <end position="88"/>
    </location>
</feature>
<sequence length="205" mass="23122">MHQYVKDTEFAVANLLKLAIDEEQRLSGLKKTLTTLEAKETAYKWDFETSDMNDDFSDAYVMAAFHRMAEARQAAKEIERKAAEIQAAVGAHQHATQAIAGGVLQIAKQGISLVFGKKGHAPMGRQIGVLPIRDIIWEGRNQALHYEEANYKKAVKEVFSALEQDHGEHFSLESHGHQSRAKQVLYVLGWFSFDDYARDMNELLS</sequence>